<accession>W8S8S3</accession>
<evidence type="ECO:0000313" key="2">
    <source>
        <dbReference type="Proteomes" id="UP000019593"/>
    </source>
</evidence>
<keyword evidence="2" id="KW-1185">Reference proteome</keyword>
<dbReference type="KEGG" id="red:roselon_03100"/>
<dbReference type="eggNOG" id="ENOG50348XK">
    <property type="taxonomic scope" value="Bacteria"/>
</dbReference>
<dbReference type="EMBL" id="CP004372">
    <property type="protein sequence ID" value="AHM05371.1"/>
    <property type="molecule type" value="Genomic_DNA"/>
</dbReference>
<dbReference type="AlphaFoldDB" id="W8S8S3"/>
<proteinExistence type="predicted"/>
<protein>
    <submittedName>
        <fullName evidence="1">Uncharacterized protein</fullName>
    </submittedName>
</protein>
<sequence length="130" mass="13909">MTIAATAIVTGGINNLTQQIDAELRSRQLNDSYIAFDSSHFEPLYESGLLTEEQAAELFAIANAAMNQDIINALQDGIQKIEDGTITPHEAAELFALASVAHQRNIVPDAVLEYYFGIGGAAGVQEVETG</sequence>
<name>W8S8S3_9RHOB</name>
<dbReference type="HOGENOM" id="CLU_1936538_0_0_5"/>
<evidence type="ECO:0000313" key="1">
    <source>
        <dbReference type="EMBL" id="AHM05371.1"/>
    </source>
</evidence>
<organism evidence="1 2">
    <name type="scientific">Roseicyclus elongatus DSM 19469</name>
    <dbReference type="NCBI Taxonomy" id="1294273"/>
    <lineage>
        <taxon>Bacteria</taxon>
        <taxon>Pseudomonadati</taxon>
        <taxon>Pseudomonadota</taxon>
        <taxon>Alphaproteobacteria</taxon>
        <taxon>Rhodobacterales</taxon>
        <taxon>Roseobacteraceae</taxon>
        <taxon>Roseicyclus</taxon>
    </lineage>
</organism>
<gene>
    <name evidence="1" type="ORF">roselon_03100</name>
</gene>
<reference evidence="1 2" key="1">
    <citation type="submission" date="2013-03" db="EMBL/GenBank/DDBJ databases">
        <authorList>
            <person name="Fiebig A."/>
            <person name="Goeker M."/>
            <person name="Klenk H.-P.P."/>
        </authorList>
    </citation>
    <scope>NUCLEOTIDE SEQUENCE [LARGE SCALE GENOMIC DNA]</scope>
    <source>
        <strain evidence="2">DSM 19469</strain>
    </source>
</reference>
<dbReference type="Proteomes" id="UP000019593">
    <property type="component" value="Chromosome"/>
</dbReference>